<feature type="transmembrane region" description="Helical" evidence="2">
    <location>
        <begin position="20"/>
        <end position="42"/>
    </location>
</feature>
<keyword evidence="2" id="KW-1133">Transmembrane helix</keyword>
<accession>A0AAN7B8R5</accession>
<dbReference type="PANTHER" id="PTHR36587">
    <property type="entry name" value="EXPRESSION SITE-ASSOCIATED GENE 3 (ESAG3)-LIKE PROTEIN"/>
    <property type="match status" value="1"/>
</dbReference>
<evidence type="ECO:0000256" key="1">
    <source>
        <dbReference type="SAM" id="MobiDB-lite"/>
    </source>
</evidence>
<evidence type="ECO:0000313" key="4">
    <source>
        <dbReference type="Proteomes" id="UP001301769"/>
    </source>
</evidence>
<comment type="caution">
    <text evidence="3">The sequence shown here is derived from an EMBL/GenBank/DDBJ whole genome shotgun (WGS) entry which is preliminary data.</text>
</comment>
<feature type="compositionally biased region" description="Acidic residues" evidence="1">
    <location>
        <begin position="673"/>
        <end position="682"/>
    </location>
</feature>
<feature type="region of interest" description="Disordered" evidence="1">
    <location>
        <begin position="596"/>
        <end position="630"/>
    </location>
</feature>
<dbReference type="CDD" id="cd22997">
    <property type="entry name" value="GT_LH"/>
    <property type="match status" value="1"/>
</dbReference>
<evidence type="ECO:0000256" key="2">
    <source>
        <dbReference type="SAM" id="Phobius"/>
    </source>
</evidence>
<feature type="region of interest" description="Disordered" evidence="1">
    <location>
        <begin position="671"/>
        <end position="692"/>
    </location>
</feature>
<dbReference type="EMBL" id="MU858132">
    <property type="protein sequence ID" value="KAK4212215.1"/>
    <property type="molecule type" value="Genomic_DNA"/>
</dbReference>
<organism evidence="3 4">
    <name type="scientific">Rhypophila decipiens</name>
    <dbReference type="NCBI Taxonomy" id="261697"/>
    <lineage>
        <taxon>Eukaryota</taxon>
        <taxon>Fungi</taxon>
        <taxon>Dikarya</taxon>
        <taxon>Ascomycota</taxon>
        <taxon>Pezizomycotina</taxon>
        <taxon>Sordariomycetes</taxon>
        <taxon>Sordariomycetidae</taxon>
        <taxon>Sordariales</taxon>
        <taxon>Naviculisporaceae</taxon>
        <taxon>Rhypophila</taxon>
    </lineage>
</organism>
<gene>
    <name evidence="3" type="ORF">QBC37DRAFT_197008</name>
</gene>
<reference evidence="3" key="1">
    <citation type="journal article" date="2023" name="Mol. Phylogenet. Evol.">
        <title>Genome-scale phylogeny and comparative genomics of the fungal order Sordariales.</title>
        <authorList>
            <person name="Hensen N."/>
            <person name="Bonometti L."/>
            <person name="Westerberg I."/>
            <person name="Brannstrom I.O."/>
            <person name="Guillou S."/>
            <person name="Cros-Aarteil S."/>
            <person name="Calhoun S."/>
            <person name="Haridas S."/>
            <person name="Kuo A."/>
            <person name="Mondo S."/>
            <person name="Pangilinan J."/>
            <person name="Riley R."/>
            <person name="LaButti K."/>
            <person name="Andreopoulos B."/>
            <person name="Lipzen A."/>
            <person name="Chen C."/>
            <person name="Yan M."/>
            <person name="Daum C."/>
            <person name="Ng V."/>
            <person name="Clum A."/>
            <person name="Steindorff A."/>
            <person name="Ohm R.A."/>
            <person name="Martin F."/>
            <person name="Silar P."/>
            <person name="Natvig D.O."/>
            <person name="Lalanne C."/>
            <person name="Gautier V."/>
            <person name="Ament-Velasquez S.L."/>
            <person name="Kruys A."/>
            <person name="Hutchinson M.I."/>
            <person name="Powell A.J."/>
            <person name="Barry K."/>
            <person name="Miller A.N."/>
            <person name="Grigoriev I.V."/>
            <person name="Debuchy R."/>
            <person name="Gladieux P."/>
            <person name="Hiltunen Thoren M."/>
            <person name="Johannesson H."/>
        </authorList>
    </citation>
    <scope>NUCLEOTIDE SEQUENCE</scope>
    <source>
        <strain evidence="3">PSN293</strain>
    </source>
</reference>
<name>A0AAN7B8R5_9PEZI</name>
<keyword evidence="2" id="KW-0812">Transmembrane</keyword>
<feature type="region of interest" description="Disordered" evidence="1">
    <location>
        <begin position="714"/>
        <end position="733"/>
    </location>
</feature>
<evidence type="ECO:0000313" key="3">
    <source>
        <dbReference type="EMBL" id="KAK4212215.1"/>
    </source>
</evidence>
<keyword evidence="2" id="KW-0472">Membrane</keyword>
<reference evidence="3" key="2">
    <citation type="submission" date="2023-05" db="EMBL/GenBank/DDBJ databases">
        <authorList>
            <consortium name="Lawrence Berkeley National Laboratory"/>
            <person name="Steindorff A."/>
            <person name="Hensen N."/>
            <person name="Bonometti L."/>
            <person name="Westerberg I."/>
            <person name="Brannstrom I.O."/>
            <person name="Guillou S."/>
            <person name="Cros-Aarteil S."/>
            <person name="Calhoun S."/>
            <person name="Haridas S."/>
            <person name="Kuo A."/>
            <person name="Mondo S."/>
            <person name="Pangilinan J."/>
            <person name="Riley R."/>
            <person name="Labutti K."/>
            <person name="Andreopoulos B."/>
            <person name="Lipzen A."/>
            <person name="Chen C."/>
            <person name="Yanf M."/>
            <person name="Daum C."/>
            <person name="Ng V."/>
            <person name="Clum A."/>
            <person name="Ohm R."/>
            <person name="Martin F."/>
            <person name="Silar P."/>
            <person name="Natvig D."/>
            <person name="Lalanne C."/>
            <person name="Gautier V."/>
            <person name="Ament-Velasquez S.L."/>
            <person name="Kruys A."/>
            <person name="Hutchinson M.I."/>
            <person name="Powell A.J."/>
            <person name="Barry K."/>
            <person name="Miller A.N."/>
            <person name="Grigoriev I.V."/>
            <person name="Debuchy R."/>
            <person name="Gladieux P."/>
            <person name="Thoren M.H."/>
            <person name="Johannesson H."/>
        </authorList>
    </citation>
    <scope>NUCLEOTIDE SEQUENCE</scope>
    <source>
        <strain evidence="3">PSN293</strain>
    </source>
</reference>
<proteinExistence type="predicted"/>
<dbReference type="PANTHER" id="PTHR36587:SF2">
    <property type="entry name" value="EXPRESSION SITE-ASSOCIATED GENE 3 (ESAG3)-LIKE PROTEIN"/>
    <property type="match status" value="1"/>
</dbReference>
<sequence>MTATTVLRFSPSAFAFRKAVVLVFMFMGVYTIIAPTGVTRIFKYHQLVTYSQPLVSSPTSLFQNWTAKDGDLNTSPLQISDELSDFHMYNMSKSSAAKTWPRPQLHVLIDARHHLEEPINLCRTLLSVVIQGYPPPILVGYRSEIDTEKKEDDKGGEHKMASLTGSFLGQALDAMQYTKFQATEEKRAKTERPENIVVFLGRDQWVQMPAEVTVRRYLQHKEVLSKRLARQYEVLMGRHKDGDPETSPGTDKREEYRLGVLFPASRRKTCFEWDEVCNERYRSNTSTKDYDADNSTEKEGFSLDFERRDDILPESSLPVDIHGTFPDPKDQGSAQKHGLPARYQRPRYLGGGTFIGSAGHVELLLEGALERVGWLQHDNGKDANEVPKSLDEDKDVDPLTYLFSEMFFEQEIERKLRKYQADRDLDAPISPGKKDTTKQKRHWSWWPGKGSFLDWLKTAPEPDTPEKHHPDDSNSSSSSSQNYEFSIGLDYENRIFQDMAEYIQQDKVNITKDIHFLSYSVPNLVVRSRSQSASQLFNKPLMLPPEMLHPLSPDGKSSPLGLNSAIYNRFLDKVLEAAAKVKVALSAEEIDQQKLRQEGRKKIKRSSRPEQEDDSDNTTTEGEEEEEPRIQEIQTTLKIPWSSLEWVTNVVVPRGSIPSVLDMSLFAAAASAAEEEEEERDGEQEQGHQNDAPAASKILLDSYWHKLWFNQQQKQSHHPMPHQIQQKQEGKREEKDVIPAKYALLDEYRAPNPFIYALEADAWGGEHNNWWNLRGGRGGFWTDQGAWIPWSDICYDLDI</sequence>
<protein>
    <submittedName>
        <fullName evidence="3">Uncharacterized protein</fullName>
    </submittedName>
</protein>
<keyword evidence="4" id="KW-1185">Reference proteome</keyword>
<dbReference type="Proteomes" id="UP001301769">
    <property type="component" value="Unassembled WGS sequence"/>
</dbReference>
<dbReference type="AlphaFoldDB" id="A0AAN7B8R5"/>
<feature type="region of interest" description="Disordered" evidence="1">
    <location>
        <begin position="456"/>
        <end position="481"/>
    </location>
</feature>
<feature type="compositionally biased region" description="Acidic residues" evidence="1">
    <location>
        <begin position="611"/>
        <end position="627"/>
    </location>
</feature>